<dbReference type="AlphaFoldDB" id="A0A1I7ZMI8"/>
<name>A0A1I7ZMI8_9BILA</name>
<reference evidence="2" key="1">
    <citation type="submission" date="2016-11" db="UniProtKB">
        <authorList>
            <consortium name="WormBaseParasite"/>
        </authorList>
    </citation>
    <scope>IDENTIFICATION</scope>
</reference>
<dbReference type="WBParaSite" id="L893_g27664.t1">
    <property type="protein sequence ID" value="L893_g27664.t1"/>
    <property type="gene ID" value="L893_g27664"/>
</dbReference>
<proteinExistence type="predicted"/>
<dbReference type="Proteomes" id="UP000095287">
    <property type="component" value="Unplaced"/>
</dbReference>
<accession>A0A1I7ZMI8</accession>
<organism evidence="1 2">
    <name type="scientific">Steinernema glaseri</name>
    <dbReference type="NCBI Taxonomy" id="37863"/>
    <lineage>
        <taxon>Eukaryota</taxon>
        <taxon>Metazoa</taxon>
        <taxon>Ecdysozoa</taxon>
        <taxon>Nematoda</taxon>
        <taxon>Chromadorea</taxon>
        <taxon>Rhabditida</taxon>
        <taxon>Tylenchina</taxon>
        <taxon>Panagrolaimomorpha</taxon>
        <taxon>Strongyloidoidea</taxon>
        <taxon>Steinernematidae</taxon>
        <taxon>Steinernema</taxon>
    </lineage>
</organism>
<keyword evidence="1" id="KW-1185">Reference proteome</keyword>
<sequence>MRFASVLDVNLHILVMKRTNVKHDQVKHLRSEVIKREIILYCRSSGIVRYPQSLIYVEQLVCERHNQRKAFITVF</sequence>
<evidence type="ECO:0000313" key="2">
    <source>
        <dbReference type="WBParaSite" id="L893_g27664.t1"/>
    </source>
</evidence>
<protein>
    <submittedName>
        <fullName evidence="2">Transposase</fullName>
    </submittedName>
</protein>
<evidence type="ECO:0000313" key="1">
    <source>
        <dbReference type="Proteomes" id="UP000095287"/>
    </source>
</evidence>